<sequence>MAENRNLSGQSIFAAIVAFLLLCTVGGSLLAATAIPFTAATGTAANAVTSTFETLPSKIDFSHPSEQSTLYSADGKKIASFYSENRIIVDSSQISPLIKNAAVAIEDQRFYQHHGLDVKGVVGAIINNASGNSIAGGSTITQQFVKNTLLEEGRISGDTNQIQAATERSLSRKLNEARYAVAVENKLSKDEILTGYLNVAQFGPSQWGVEAASQYFYGKHAKDVTLPQAAMLAGITQSPGKWNPVKNPDLAKKRRDTVLAKMKQLGMISEKDMRAAIDTPIKDMLHVTSPVNGCAAAGDNAYFCELVTKQLLESPILGKTRDERLAALYRGGLQVRTTLDLKKQDAAHTALITQTPIDDPSSIEMAMTSVEPGTGKIVAMAQNTRYGNPTDEDPDQTKLNLNVGEDMGGGIGYLGGSTFKAYTLVQWLKDGRSPFDYVNSTQRTFSRDSWNIPCAPGYADEYTPQNLDGLGYARGQLTVKDIIRRSINAGSVAMGNKENLCALSDTVTAMGLKRGEIAREDSKSSQFTRNQRGDLVKNGEILPLDLNPSMLLGSNAVTPLAQATAMATLAAEGKACKPIAFTEIKDTKGNVIGKQDPQCRQVLDKEVAQKATYVLKSVVAPGYTGEEAVLKNGRPAAGKTGTANNDYAAWFIGYTPQLATAVWQGHMEGLVSMFNTRINGVFHSEVFGGLYPARAFKMYNDAALDGMPIVDFTTPSDLPELSRGSDSSYAPQSRTLRRVAPGDTPSASDNAASDTTPSQTSKKKDTAKKDAPKNPAPRQNPPREKPAPNAPNSSQDNRN</sequence>
<dbReference type="InterPro" id="IPR012338">
    <property type="entry name" value="Beta-lactam/transpept-like"/>
</dbReference>
<name>A0ABY8G1P8_9ACTO</name>
<feature type="region of interest" description="Disordered" evidence="9">
    <location>
        <begin position="716"/>
        <end position="799"/>
    </location>
</feature>
<protein>
    <submittedName>
        <fullName evidence="12">Transglycosylase domain-containing protein</fullName>
        <ecNumber evidence="12">2.4.-.-</ecNumber>
    </submittedName>
</protein>
<dbReference type="InterPro" id="IPR001264">
    <property type="entry name" value="Glyco_trans_51"/>
</dbReference>
<feature type="compositionally biased region" description="Basic and acidic residues" evidence="9">
    <location>
        <begin position="762"/>
        <end position="772"/>
    </location>
</feature>
<keyword evidence="5" id="KW-0378">Hydrolase</keyword>
<dbReference type="Gene3D" id="1.10.3810.10">
    <property type="entry name" value="Biosynthetic peptidoglycan transglycosylase-like"/>
    <property type="match status" value="1"/>
</dbReference>
<dbReference type="Proteomes" id="UP001215216">
    <property type="component" value="Chromosome"/>
</dbReference>
<dbReference type="PANTHER" id="PTHR32282">
    <property type="entry name" value="BINDING PROTEIN TRANSPEPTIDASE, PUTATIVE-RELATED"/>
    <property type="match status" value="1"/>
</dbReference>
<keyword evidence="1" id="KW-0121">Carboxypeptidase</keyword>
<dbReference type="InterPro" id="IPR001460">
    <property type="entry name" value="PCN-bd_Tpept"/>
</dbReference>
<dbReference type="Pfam" id="PF00912">
    <property type="entry name" value="Transgly"/>
    <property type="match status" value="1"/>
</dbReference>
<evidence type="ECO:0000256" key="5">
    <source>
        <dbReference type="ARBA" id="ARBA00022801"/>
    </source>
</evidence>
<keyword evidence="13" id="KW-1185">Reference proteome</keyword>
<feature type="compositionally biased region" description="Polar residues" evidence="9">
    <location>
        <begin position="724"/>
        <end position="734"/>
    </location>
</feature>
<dbReference type="InterPro" id="IPR036950">
    <property type="entry name" value="PBP_transglycosylase"/>
</dbReference>
<dbReference type="PANTHER" id="PTHR32282:SF33">
    <property type="entry name" value="PEPTIDOGLYCAN GLYCOSYLTRANSFERASE"/>
    <property type="match status" value="1"/>
</dbReference>
<feature type="domain" description="Glycosyl transferase family 51" evidence="11">
    <location>
        <begin position="75"/>
        <end position="263"/>
    </location>
</feature>
<gene>
    <name evidence="12" type="ORF">P7079_00710</name>
</gene>
<comment type="catalytic activity">
    <reaction evidence="8">
        <text>[GlcNAc-(1-&gt;4)-Mur2Ac(oyl-L-Ala-gamma-D-Glu-L-Lys-D-Ala-D-Ala)](n)-di-trans,octa-cis-undecaprenyl diphosphate + beta-D-GlcNAc-(1-&gt;4)-Mur2Ac(oyl-L-Ala-gamma-D-Glu-L-Lys-D-Ala-D-Ala)-di-trans,octa-cis-undecaprenyl diphosphate = [GlcNAc-(1-&gt;4)-Mur2Ac(oyl-L-Ala-gamma-D-Glu-L-Lys-D-Ala-D-Ala)](n+1)-di-trans,octa-cis-undecaprenyl diphosphate + di-trans,octa-cis-undecaprenyl diphosphate + H(+)</text>
        <dbReference type="Rhea" id="RHEA:23708"/>
        <dbReference type="Rhea" id="RHEA-COMP:9602"/>
        <dbReference type="Rhea" id="RHEA-COMP:9603"/>
        <dbReference type="ChEBI" id="CHEBI:15378"/>
        <dbReference type="ChEBI" id="CHEBI:58405"/>
        <dbReference type="ChEBI" id="CHEBI:60033"/>
        <dbReference type="ChEBI" id="CHEBI:78435"/>
        <dbReference type="EC" id="2.4.99.28"/>
    </reaction>
</comment>
<evidence type="ECO:0000256" key="3">
    <source>
        <dbReference type="ARBA" id="ARBA00022676"/>
    </source>
</evidence>
<evidence type="ECO:0000256" key="7">
    <source>
        <dbReference type="ARBA" id="ARBA00034000"/>
    </source>
</evidence>
<dbReference type="EMBL" id="CP121208">
    <property type="protein sequence ID" value="WFM83536.1"/>
    <property type="molecule type" value="Genomic_DNA"/>
</dbReference>
<keyword evidence="6" id="KW-0511">Multifunctional enzyme</keyword>
<evidence type="ECO:0000313" key="12">
    <source>
        <dbReference type="EMBL" id="WFM83536.1"/>
    </source>
</evidence>
<evidence type="ECO:0000256" key="1">
    <source>
        <dbReference type="ARBA" id="ARBA00022645"/>
    </source>
</evidence>
<evidence type="ECO:0000256" key="4">
    <source>
        <dbReference type="ARBA" id="ARBA00022679"/>
    </source>
</evidence>
<proteinExistence type="predicted"/>
<dbReference type="Gene3D" id="3.40.710.10">
    <property type="entry name" value="DD-peptidase/beta-lactamase superfamily"/>
    <property type="match status" value="1"/>
</dbReference>
<dbReference type="InterPro" id="IPR023346">
    <property type="entry name" value="Lysozyme-like_dom_sf"/>
</dbReference>
<keyword evidence="2" id="KW-0645">Protease</keyword>
<feature type="compositionally biased region" description="Polar residues" evidence="9">
    <location>
        <begin position="790"/>
        <end position="799"/>
    </location>
</feature>
<dbReference type="InterPro" id="IPR050396">
    <property type="entry name" value="Glycosyltr_51/Transpeptidase"/>
</dbReference>
<evidence type="ECO:0000259" key="10">
    <source>
        <dbReference type="Pfam" id="PF00905"/>
    </source>
</evidence>
<reference evidence="12 13" key="1">
    <citation type="submission" date="2023-03" db="EMBL/GenBank/DDBJ databases">
        <title>Complete genome of Arcanobacterium canis strain DSM 25104 isolated in 2010 from a canine otitis externa in Germany.</title>
        <authorList>
            <person name="Borowiak M."/>
            <person name="Kreitlow A."/>
            <person name="Malorny B."/>
            <person name="Laemmler C."/>
            <person name="Prenger-Berninghoff E."/>
            <person name="Ploetz M."/>
            <person name="Abdulmawjood A."/>
        </authorList>
    </citation>
    <scope>NUCLEOTIDE SEQUENCE [LARGE SCALE GENOMIC DNA]</scope>
    <source>
        <strain evidence="12 13">DSM 25104</strain>
    </source>
</reference>
<evidence type="ECO:0000256" key="8">
    <source>
        <dbReference type="ARBA" id="ARBA00049902"/>
    </source>
</evidence>
<dbReference type="EC" id="2.4.-.-" evidence="12"/>
<feature type="compositionally biased region" description="Polar residues" evidence="9">
    <location>
        <begin position="745"/>
        <end position="760"/>
    </location>
</feature>
<dbReference type="GO" id="GO:0016757">
    <property type="term" value="F:glycosyltransferase activity"/>
    <property type="evidence" value="ECO:0007669"/>
    <property type="project" value="UniProtKB-KW"/>
</dbReference>
<evidence type="ECO:0000313" key="13">
    <source>
        <dbReference type="Proteomes" id="UP001215216"/>
    </source>
</evidence>
<comment type="catalytic activity">
    <reaction evidence="7">
        <text>Preferential cleavage: (Ac)2-L-Lys-D-Ala-|-D-Ala. Also transpeptidation of peptidyl-alanyl moieties that are N-acyl substituents of D-alanine.</text>
        <dbReference type="EC" id="3.4.16.4"/>
    </reaction>
</comment>
<evidence type="ECO:0000256" key="2">
    <source>
        <dbReference type="ARBA" id="ARBA00022670"/>
    </source>
</evidence>
<evidence type="ECO:0000259" key="11">
    <source>
        <dbReference type="Pfam" id="PF00912"/>
    </source>
</evidence>
<keyword evidence="4 12" id="KW-0808">Transferase</keyword>
<dbReference type="SUPFAM" id="SSF53955">
    <property type="entry name" value="Lysozyme-like"/>
    <property type="match status" value="1"/>
</dbReference>
<keyword evidence="3 12" id="KW-0328">Glycosyltransferase</keyword>
<organism evidence="12 13">
    <name type="scientific">Arcanobacterium canis</name>
    <dbReference type="NCBI Taxonomy" id="999183"/>
    <lineage>
        <taxon>Bacteria</taxon>
        <taxon>Bacillati</taxon>
        <taxon>Actinomycetota</taxon>
        <taxon>Actinomycetes</taxon>
        <taxon>Actinomycetales</taxon>
        <taxon>Actinomycetaceae</taxon>
        <taxon>Arcanobacterium</taxon>
    </lineage>
</organism>
<dbReference type="RefSeq" id="WP_278012931.1">
    <property type="nucleotide sequence ID" value="NZ_CP121208.1"/>
</dbReference>
<accession>A0ABY8G1P8</accession>
<evidence type="ECO:0000256" key="6">
    <source>
        <dbReference type="ARBA" id="ARBA00023268"/>
    </source>
</evidence>
<dbReference type="Pfam" id="PF00905">
    <property type="entry name" value="Transpeptidase"/>
    <property type="match status" value="1"/>
</dbReference>
<feature type="domain" description="Penicillin-binding protein transpeptidase" evidence="10">
    <location>
        <begin position="367"/>
        <end position="659"/>
    </location>
</feature>
<dbReference type="SUPFAM" id="SSF56601">
    <property type="entry name" value="beta-lactamase/transpeptidase-like"/>
    <property type="match status" value="1"/>
</dbReference>
<evidence type="ECO:0000256" key="9">
    <source>
        <dbReference type="SAM" id="MobiDB-lite"/>
    </source>
</evidence>